<comment type="caution">
    <text evidence="1">The sequence shown here is derived from an EMBL/GenBank/DDBJ whole genome shotgun (WGS) entry which is preliminary data.</text>
</comment>
<name>A0A0F9HK36_9ZZZZ</name>
<gene>
    <name evidence="1" type="ORF">LCGC14_1773220</name>
</gene>
<accession>A0A0F9HK36</accession>
<organism evidence="1">
    <name type="scientific">marine sediment metagenome</name>
    <dbReference type="NCBI Taxonomy" id="412755"/>
    <lineage>
        <taxon>unclassified sequences</taxon>
        <taxon>metagenomes</taxon>
        <taxon>ecological metagenomes</taxon>
    </lineage>
</organism>
<sequence length="144" mass="15768">MKCVREGCDNERDKSQFCADHDPHTGAHCIHERKTVRDNVSTCDDCGGAYEAICICDETVVGKDYCPVHGYHPAVIEEGLKKLLQVLVVEASEIPGDAGAPGRKRARQLYIAIRALMEYMVRDATMTSEAGTAISGVVELEMPK</sequence>
<reference evidence="1" key="1">
    <citation type="journal article" date="2015" name="Nature">
        <title>Complex archaea that bridge the gap between prokaryotes and eukaryotes.</title>
        <authorList>
            <person name="Spang A."/>
            <person name="Saw J.H."/>
            <person name="Jorgensen S.L."/>
            <person name="Zaremba-Niedzwiedzka K."/>
            <person name="Martijn J."/>
            <person name="Lind A.E."/>
            <person name="van Eijk R."/>
            <person name="Schleper C."/>
            <person name="Guy L."/>
            <person name="Ettema T.J."/>
        </authorList>
    </citation>
    <scope>NUCLEOTIDE SEQUENCE</scope>
</reference>
<protein>
    <submittedName>
        <fullName evidence="1">Uncharacterized protein</fullName>
    </submittedName>
</protein>
<evidence type="ECO:0000313" key="1">
    <source>
        <dbReference type="EMBL" id="KKM03557.1"/>
    </source>
</evidence>
<dbReference type="EMBL" id="LAZR01016656">
    <property type="protein sequence ID" value="KKM03557.1"/>
    <property type="molecule type" value="Genomic_DNA"/>
</dbReference>
<proteinExistence type="predicted"/>
<dbReference type="AlphaFoldDB" id="A0A0F9HK36"/>